<dbReference type="GO" id="GO:0016491">
    <property type="term" value="F:oxidoreductase activity"/>
    <property type="evidence" value="ECO:0007669"/>
    <property type="project" value="UniProtKB-KW"/>
</dbReference>
<dbReference type="PROSITE" id="PS00061">
    <property type="entry name" value="ADH_SHORT"/>
    <property type="match status" value="1"/>
</dbReference>
<dbReference type="PANTHER" id="PTHR43669:SF3">
    <property type="entry name" value="ALCOHOL DEHYDROGENASE, PUTATIVE (AFU_ORTHOLOGUE AFUA_3G03445)-RELATED"/>
    <property type="match status" value="1"/>
</dbReference>
<dbReference type="Proteomes" id="UP000501452">
    <property type="component" value="Chromosome"/>
</dbReference>
<comment type="similarity">
    <text evidence="1 3">Belongs to the short-chain dehydrogenases/reductases (SDR) family.</text>
</comment>
<dbReference type="Gene3D" id="3.40.50.720">
    <property type="entry name" value="NAD(P)-binding Rossmann-like Domain"/>
    <property type="match status" value="1"/>
</dbReference>
<evidence type="ECO:0000259" key="4">
    <source>
        <dbReference type="SMART" id="SM00822"/>
    </source>
</evidence>
<protein>
    <submittedName>
        <fullName evidence="5">SDR family NAD(P)-dependent oxidoreductase</fullName>
    </submittedName>
</protein>
<dbReference type="FunFam" id="3.40.50.720:FF:000084">
    <property type="entry name" value="Short-chain dehydrogenase reductase"/>
    <property type="match status" value="1"/>
</dbReference>
<dbReference type="PANTHER" id="PTHR43669">
    <property type="entry name" value="5-KETO-D-GLUCONATE 5-REDUCTASE"/>
    <property type="match status" value="1"/>
</dbReference>
<evidence type="ECO:0000256" key="2">
    <source>
        <dbReference type="ARBA" id="ARBA00023002"/>
    </source>
</evidence>
<feature type="domain" description="Ketoreductase" evidence="4">
    <location>
        <begin position="56"/>
        <end position="240"/>
    </location>
</feature>
<keyword evidence="6" id="KW-1185">Reference proteome</keyword>
<dbReference type="AlphaFoldDB" id="A0A6G8QC94"/>
<dbReference type="KEGG" id="rub:GBA63_16695"/>
<name>A0A6G8QC94_9ACTN</name>
<proteinExistence type="inferred from homology"/>
<dbReference type="SUPFAM" id="SSF51735">
    <property type="entry name" value="NAD(P)-binding Rossmann-fold domains"/>
    <property type="match status" value="1"/>
</dbReference>
<reference evidence="5 6" key="1">
    <citation type="submission" date="2019-10" db="EMBL/GenBank/DDBJ databases">
        <title>Rubrobacter sp nov SCSIO 52090 isolated from a deep-sea sediment in the South China Sea.</title>
        <authorList>
            <person name="Chen R.W."/>
        </authorList>
    </citation>
    <scope>NUCLEOTIDE SEQUENCE [LARGE SCALE GENOMIC DNA]</scope>
    <source>
        <strain evidence="5 6">SCSIO 52909</strain>
    </source>
</reference>
<dbReference type="Pfam" id="PF00106">
    <property type="entry name" value="adh_short"/>
    <property type="match status" value="1"/>
</dbReference>
<dbReference type="InterPro" id="IPR036291">
    <property type="entry name" value="NAD(P)-bd_dom_sf"/>
</dbReference>
<keyword evidence="2" id="KW-0560">Oxidoreductase</keyword>
<organism evidence="5 6">
    <name type="scientific">Rubrobacter tropicus</name>
    <dbReference type="NCBI Taxonomy" id="2653851"/>
    <lineage>
        <taxon>Bacteria</taxon>
        <taxon>Bacillati</taxon>
        <taxon>Actinomycetota</taxon>
        <taxon>Rubrobacteria</taxon>
        <taxon>Rubrobacterales</taxon>
        <taxon>Rubrobacteraceae</taxon>
        <taxon>Rubrobacter</taxon>
    </lineage>
</organism>
<dbReference type="InterPro" id="IPR020904">
    <property type="entry name" value="Sc_DH/Rdtase_CS"/>
</dbReference>
<dbReference type="CDD" id="cd05233">
    <property type="entry name" value="SDR_c"/>
    <property type="match status" value="1"/>
</dbReference>
<dbReference type="PRINTS" id="PR00081">
    <property type="entry name" value="GDHRDH"/>
</dbReference>
<sequence>MCSGKGAPGISTTLSGKSGISDKVALLTLAARILSQRRTRVPGIVLRVEGRPHAGRVALITGGGRGIGAATARLLAREGAAVAVAARTEEEISSVAREIEAGGNTAIPVLLDVTDEDSVSAAFEKARAGLGPVDILINNAGTPGVPLPVARTELSDWRRVFDANVTGAFLCAREAMPHMVSGDWGRIVNVSSAAARHPMAGMAAYGASKAALDQLTRVLALEGEPHNVAVTGVYPGVVDTRMQEKSRAFPPDLIGKQLYRMFQGYSDFGMLRAPEEPAELISYLCTSEAARLNGHIIRLEQLEALKE</sequence>
<dbReference type="InterPro" id="IPR002347">
    <property type="entry name" value="SDR_fam"/>
</dbReference>
<evidence type="ECO:0000313" key="6">
    <source>
        <dbReference type="Proteomes" id="UP000501452"/>
    </source>
</evidence>
<evidence type="ECO:0000256" key="1">
    <source>
        <dbReference type="ARBA" id="ARBA00006484"/>
    </source>
</evidence>
<dbReference type="EMBL" id="CP045119">
    <property type="protein sequence ID" value="QIN84099.1"/>
    <property type="molecule type" value="Genomic_DNA"/>
</dbReference>
<accession>A0A6G8QC94</accession>
<dbReference type="SMART" id="SM00822">
    <property type="entry name" value="PKS_KR"/>
    <property type="match status" value="1"/>
</dbReference>
<evidence type="ECO:0000313" key="5">
    <source>
        <dbReference type="EMBL" id="QIN84099.1"/>
    </source>
</evidence>
<dbReference type="InterPro" id="IPR057326">
    <property type="entry name" value="KR_dom"/>
</dbReference>
<dbReference type="PRINTS" id="PR00080">
    <property type="entry name" value="SDRFAMILY"/>
</dbReference>
<evidence type="ECO:0000256" key="3">
    <source>
        <dbReference type="RuleBase" id="RU000363"/>
    </source>
</evidence>
<gene>
    <name evidence="5" type="ORF">GBA63_16695</name>
</gene>